<dbReference type="AlphaFoldDB" id="A0A3N0XD32"/>
<dbReference type="Pfam" id="PF00168">
    <property type="entry name" value="C2"/>
    <property type="match status" value="1"/>
</dbReference>
<feature type="signal peptide" evidence="2">
    <location>
        <begin position="1"/>
        <end position="26"/>
    </location>
</feature>
<accession>A0A3N0XD32</accession>
<dbReference type="GO" id="GO:0001771">
    <property type="term" value="P:immunological synapse formation"/>
    <property type="evidence" value="ECO:0007669"/>
    <property type="project" value="TreeGrafter"/>
</dbReference>
<dbReference type="InterPro" id="IPR035892">
    <property type="entry name" value="C2_domain_sf"/>
</dbReference>
<dbReference type="GO" id="GO:0022829">
    <property type="term" value="F:wide pore channel activity"/>
    <property type="evidence" value="ECO:0007669"/>
    <property type="project" value="TreeGrafter"/>
</dbReference>
<dbReference type="InterPro" id="IPR052784">
    <property type="entry name" value="Perforin-1_pore-forming"/>
</dbReference>
<feature type="chain" id="PRO_5018106116" evidence="2">
    <location>
        <begin position="27"/>
        <end position="134"/>
    </location>
</feature>
<protein>
    <submittedName>
        <fullName evidence="4">Perforin-1</fullName>
    </submittedName>
</protein>
<organism evidence="4 5">
    <name type="scientific">Anabarilius grahami</name>
    <name type="common">Kanglang fish</name>
    <name type="synonym">Barilius grahami</name>
    <dbReference type="NCBI Taxonomy" id="495550"/>
    <lineage>
        <taxon>Eukaryota</taxon>
        <taxon>Metazoa</taxon>
        <taxon>Chordata</taxon>
        <taxon>Craniata</taxon>
        <taxon>Vertebrata</taxon>
        <taxon>Euteleostomi</taxon>
        <taxon>Actinopterygii</taxon>
        <taxon>Neopterygii</taxon>
        <taxon>Teleostei</taxon>
        <taxon>Ostariophysi</taxon>
        <taxon>Cypriniformes</taxon>
        <taxon>Xenocyprididae</taxon>
        <taxon>Xenocypridinae</taxon>
        <taxon>Xenocypridinae incertae sedis</taxon>
        <taxon>Anabarilius</taxon>
    </lineage>
</organism>
<dbReference type="InterPro" id="IPR000008">
    <property type="entry name" value="C2_dom"/>
</dbReference>
<dbReference type="PANTHER" id="PTHR46096">
    <property type="entry name" value="PERFORIN-1"/>
    <property type="match status" value="1"/>
</dbReference>
<dbReference type="PROSITE" id="PS50004">
    <property type="entry name" value="C2"/>
    <property type="match status" value="1"/>
</dbReference>
<sequence length="134" mass="14842">MAVFYDLRLMSLAVLMLASQLDFASAAVRVFGLNAKGLGGDLIGRPDAYVKVWCGSTYGGETEHRNSNANPTWSKEFNFPNCNTNDNLKLEVWDKDLVFDDLLGTCGRPVQYGSSTVTCYLTKKGTLFYSYEAN</sequence>
<dbReference type="GO" id="GO:0016020">
    <property type="term" value="C:membrane"/>
    <property type="evidence" value="ECO:0007669"/>
    <property type="project" value="TreeGrafter"/>
</dbReference>
<comment type="caution">
    <text evidence="4">The sequence shown here is derived from an EMBL/GenBank/DDBJ whole genome shotgun (WGS) entry which is preliminary data.</text>
</comment>
<dbReference type="Gene3D" id="2.60.40.150">
    <property type="entry name" value="C2 domain"/>
    <property type="match status" value="1"/>
</dbReference>
<feature type="domain" description="C2" evidence="3">
    <location>
        <begin position="8"/>
        <end position="123"/>
    </location>
</feature>
<proteinExistence type="predicted"/>
<evidence type="ECO:0000256" key="1">
    <source>
        <dbReference type="ARBA" id="ARBA00022729"/>
    </source>
</evidence>
<dbReference type="GO" id="GO:0001913">
    <property type="term" value="P:T cell mediated cytotoxicity"/>
    <property type="evidence" value="ECO:0007669"/>
    <property type="project" value="TreeGrafter"/>
</dbReference>
<dbReference type="SUPFAM" id="SSF49562">
    <property type="entry name" value="C2 domain (Calcium/lipid-binding domain, CaLB)"/>
    <property type="match status" value="1"/>
</dbReference>
<dbReference type="PANTHER" id="PTHR46096:SF3">
    <property type="entry name" value="PERFORIN-1"/>
    <property type="match status" value="1"/>
</dbReference>
<dbReference type="SMART" id="SM00239">
    <property type="entry name" value="C2"/>
    <property type="match status" value="1"/>
</dbReference>
<keyword evidence="5" id="KW-1185">Reference proteome</keyword>
<evidence type="ECO:0000313" key="4">
    <source>
        <dbReference type="EMBL" id="ROI15286.1"/>
    </source>
</evidence>
<dbReference type="GO" id="GO:0051607">
    <property type="term" value="P:defense response to virus"/>
    <property type="evidence" value="ECO:0007669"/>
    <property type="project" value="TreeGrafter"/>
</dbReference>
<dbReference type="EMBL" id="RJVU01079805">
    <property type="protein sequence ID" value="ROI15286.1"/>
    <property type="molecule type" value="Genomic_DNA"/>
</dbReference>
<evidence type="ECO:0000256" key="2">
    <source>
        <dbReference type="SAM" id="SignalP"/>
    </source>
</evidence>
<name>A0A3N0XD32_ANAGA</name>
<dbReference type="Proteomes" id="UP000281406">
    <property type="component" value="Unassembled WGS sequence"/>
</dbReference>
<keyword evidence="1 2" id="KW-0732">Signal</keyword>
<evidence type="ECO:0000313" key="5">
    <source>
        <dbReference type="Proteomes" id="UP000281406"/>
    </source>
</evidence>
<dbReference type="OrthoDB" id="73919at2759"/>
<reference evidence="4 5" key="1">
    <citation type="submission" date="2018-10" db="EMBL/GenBank/DDBJ databases">
        <title>Genome assembly for a Yunnan-Guizhou Plateau 3E fish, Anabarilius grahami (Regan), and its evolutionary and genetic applications.</title>
        <authorList>
            <person name="Jiang W."/>
        </authorList>
    </citation>
    <scope>NUCLEOTIDE SEQUENCE [LARGE SCALE GENOMIC DNA]</scope>
    <source>
        <strain evidence="4">AG-KIZ</strain>
        <tissue evidence="4">Muscle</tissue>
    </source>
</reference>
<gene>
    <name evidence="4" type="ORF">DPX16_12838</name>
</gene>
<evidence type="ECO:0000259" key="3">
    <source>
        <dbReference type="PROSITE" id="PS50004"/>
    </source>
</evidence>